<evidence type="ECO:0000256" key="3">
    <source>
        <dbReference type="ARBA" id="ARBA00023027"/>
    </source>
</evidence>
<feature type="domain" description="D-isomer specific 2-hydroxyacid dehydrogenase catalytic" evidence="5">
    <location>
        <begin position="17"/>
        <end position="300"/>
    </location>
</feature>
<dbReference type="GO" id="GO:0016616">
    <property type="term" value="F:oxidoreductase activity, acting on the CH-OH group of donors, NAD or NADP as acceptor"/>
    <property type="evidence" value="ECO:0007669"/>
    <property type="project" value="InterPro"/>
</dbReference>
<dbReference type="InterPro" id="IPR050418">
    <property type="entry name" value="D-iso_2-hydroxyacid_DH_PdxB"/>
</dbReference>
<dbReference type="AlphaFoldDB" id="A0A9D2Q804"/>
<comment type="similarity">
    <text evidence="1 4">Belongs to the D-isomer specific 2-hydroxyacid dehydrogenase family.</text>
</comment>
<dbReference type="PANTHER" id="PTHR43761:SF1">
    <property type="entry name" value="D-ISOMER SPECIFIC 2-HYDROXYACID DEHYDROGENASE CATALYTIC DOMAIN-CONTAINING PROTEIN-RELATED"/>
    <property type="match status" value="1"/>
</dbReference>
<reference evidence="7" key="1">
    <citation type="journal article" date="2021" name="PeerJ">
        <title>Extensive microbial diversity within the chicken gut microbiome revealed by metagenomics and culture.</title>
        <authorList>
            <person name="Gilroy R."/>
            <person name="Ravi A."/>
            <person name="Getino M."/>
            <person name="Pursley I."/>
            <person name="Horton D.L."/>
            <person name="Alikhan N.F."/>
            <person name="Baker D."/>
            <person name="Gharbi K."/>
            <person name="Hall N."/>
            <person name="Watson M."/>
            <person name="Adriaenssens E.M."/>
            <person name="Foster-Nyarko E."/>
            <person name="Jarju S."/>
            <person name="Secka A."/>
            <person name="Antonio M."/>
            <person name="Oren A."/>
            <person name="Chaudhuri R.R."/>
            <person name="La Ragione R."/>
            <person name="Hildebrand F."/>
            <person name="Pallen M.J."/>
        </authorList>
    </citation>
    <scope>NUCLEOTIDE SEQUENCE</scope>
    <source>
        <strain evidence="7">CHK196-7946</strain>
    </source>
</reference>
<feature type="domain" description="D-isomer specific 2-hydroxyacid dehydrogenase NAD-binding" evidence="6">
    <location>
        <begin position="137"/>
        <end position="247"/>
    </location>
</feature>
<proteinExistence type="inferred from homology"/>
<dbReference type="PANTHER" id="PTHR43761">
    <property type="entry name" value="D-ISOMER SPECIFIC 2-HYDROXYACID DEHYDROGENASE FAMILY PROTEIN (AFU_ORTHOLOGUE AFUA_1G13630)"/>
    <property type="match status" value="1"/>
</dbReference>
<accession>A0A9D2Q804</accession>
<comment type="caution">
    <text evidence="7">The sequence shown here is derived from an EMBL/GenBank/DDBJ whole genome shotgun (WGS) entry which is preliminary data.</text>
</comment>
<name>A0A9D2Q804_9FIRM</name>
<evidence type="ECO:0000313" key="8">
    <source>
        <dbReference type="Proteomes" id="UP000823902"/>
    </source>
</evidence>
<dbReference type="Pfam" id="PF02826">
    <property type="entry name" value="2-Hacid_dh_C"/>
    <property type="match status" value="1"/>
</dbReference>
<evidence type="ECO:0000256" key="4">
    <source>
        <dbReference type="RuleBase" id="RU003719"/>
    </source>
</evidence>
<evidence type="ECO:0000256" key="2">
    <source>
        <dbReference type="ARBA" id="ARBA00023002"/>
    </source>
</evidence>
<dbReference type="SUPFAM" id="SSF52283">
    <property type="entry name" value="Formate/glycerate dehydrogenase catalytic domain-like"/>
    <property type="match status" value="1"/>
</dbReference>
<dbReference type="Gene3D" id="3.40.50.720">
    <property type="entry name" value="NAD(P)-binding Rossmann-like Domain"/>
    <property type="match status" value="2"/>
</dbReference>
<reference evidence="7" key="2">
    <citation type="submission" date="2021-04" db="EMBL/GenBank/DDBJ databases">
        <authorList>
            <person name="Gilroy R."/>
        </authorList>
    </citation>
    <scope>NUCLEOTIDE SEQUENCE</scope>
    <source>
        <strain evidence="7">CHK196-7946</strain>
    </source>
</reference>
<keyword evidence="3" id="KW-0520">NAD</keyword>
<dbReference type="Proteomes" id="UP000823902">
    <property type="component" value="Unassembled WGS sequence"/>
</dbReference>
<dbReference type="InterPro" id="IPR006139">
    <property type="entry name" value="D-isomer_2_OHA_DH_cat_dom"/>
</dbReference>
<dbReference type="SUPFAM" id="SSF51735">
    <property type="entry name" value="NAD(P)-binding Rossmann-fold domains"/>
    <property type="match status" value="1"/>
</dbReference>
<sequence length="304" mass="33874">MKKLKKLVAIQPVSLLPETREKIKEYCEKAVFYDTVPESDAEITKRIGDADGIFVSYTHKIGENVLKDCGNVRYIGMCCSLYSEASSNVDLAYARARGIKVTGIRDYGDAGVAEYVTANLIRRLGGDDGFPPLFGEISEITGVRVGILGMGASAKTVAAGLAAFHADIRYYSRSRKPELEEEKGYRYQELPDLLRECDVICSCLSKNVVLLGEEEFQIMGPGKVLFNTALSPCFEEEAIKKWLDQENTWYFCDTLMGLGDEVLLKKHNVACLKRSSGMTRQAVERLNQKVLDNLGDYCMEQKAL</sequence>
<dbReference type="InterPro" id="IPR006140">
    <property type="entry name" value="D-isomer_DH_NAD-bd"/>
</dbReference>
<protein>
    <submittedName>
        <fullName evidence="7">Dihydrofolate reductase</fullName>
    </submittedName>
</protein>
<keyword evidence="2 4" id="KW-0560">Oxidoreductase</keyword>
<evidence type="ECO:0000256" key="1">
    <source>
        <dbReference type="ARBA" id="ARBA00005854"/>
    </source>
</evidence>
<dbReference type="EMBL" id="DWVY01000017">
    <property type="protein sequence ID" value="HJC74101.1"/>
    <property type="molecule type" value="Genomic_DNA"/>
</dbReference>
<dbReference type="Pfam" id="PF00389">
    <property type="entry name" value="2-Hacid_dh"/>
    <property type="match status" value="1"/>
</dbReference>
<gene>
    <name evidence="7" type="ORF">H9697_04020</name>
</gene>
<organism evidence="7 8">
    <name type="scientific">Candidatus Mediterraneibacter faecavium</name>
    <dbReference type="NCBI Taxonomy" id="2838668"/>
    <lineage>
        <taxon>Bacteria</taxon>
        <taxon>Bacillati</taxon>
        <taxon>Bacillota</taxon>
        <taxon>Clostridia</taxon>
        <taxon>Lachnospirales</taxon>
        <taxon>Lachnospiraceae</taxon>
        <taxon>Mediterraneibacter</taxon>
    </lineage>
</organism>
<evidence type="ECO:0000259" key="6">
    <source>
        <dbReference type="Pfam" id="PF02826"/>
    </source>
</evidence>
<evidence type="ECO:0000313" key="7">
    <source>
        <dbReference type="EMBL" id="HJC74101.1"/>
    </source>
</evidence>
<evidence type="ECO:0000259" key="5">
    <source>
        <dbReference type="Pfam" id="PF00389"/>
    </source>
</evidence>
<dbReference type="GO" id="GO:0051287">
    <property type="term" value="F:NAD binding"/>
    <property type="evidence" value="ECO:0007669"/>
    <property type="project" value="InterPro"/>
</dbReference>
<dbReference type="InterPro" id="IPR036291">
    <property type="entry name" value="NAD(P)-bd_dom_sf"/>
</dbReference>